<comment type="caution">
    <text evidence="2">The sequence shown here is derived from an EMBL/GenBank/DDBJ whole genome shotgun (WGS) entry which is preliminary data.</text>
</comment>
<sequence>MAHGCQLQCPSVTGNDTKRNRLESSAWRLRMNQES</sequence>
<protein>
    <submittedName>
        <fullName evidence="2">Uncharacterized protein</fullName>
    </submittedName>
</protein>
<dbReference type="Proteomes" id="UP000188268">
    <property type="component" value="Unassembled WGS sequence"/>
</dbReference>
<keyword evidence="3" id="KW-1185">Reference proteome</keyword>
<organism evidence="2 3">
    <name type="scientific">Corchorus capsularis</name>
    <name type="common">Jute</name>
    <dbReference type="NCBI Taxonomy" id="210143"/>
    <lineage>
        <taxon>Eukaryota</taxon>
        <taxon>Viridiplantae</taxon>
        <taxon>Streptophyta</taxon>
        <taxon>Embryophyta</taxon>
        <taxon>Tracheophyta</taxon>
        <taxon>Spermatophyta</taxon>
        <taxon>Magnoliopsida</taxon>
        <taxon>eudicotyledons</taxon>
        <taxon>Gunneridae</taxon>
        <taxon>Pentapetalae</taxon>
        <taxon>rosids</taxon>
        <taxon>malvids</taxon>
        <taxon>Malvales</taxon>
        <taxon>Malvaceae</taxon>
        <taxon>Grewioideae</taxon>
        <taxon>Apeibeae</taxon>
        <taxon>Corchorus</taxon>
    </lineage>
</organism>
<dbReference type="Gramene" id="OMO71273">
    <property type="protein sequence ID" value="OMO71273"/>
    <property type="gene ID" value="CCACVL1_18322"/>
</dbReference>
<evidence type="ECO:0000256" key="1">
    <source>
        <dbReference type="SAM" id="MobiDB-lite"/>
    </source>
</evidence>
<feature type="region of interest" description="Disordered" evidence="1">
    <location>
        <begin position="1"/>
        <end position="35"/>
    </location>
</feature>
<evidence type="ECO:0000313" key="2">
    <source>
        <dbReference type="EMBL" id="OMO71273.1"/>
    </source>
</evidence>
<proteinExistence type="predicted"/>
<name>A0A1R3HLV2_COCAP</name>
<dbReference type="AlphaFoldDB" id="A0A1R3HLV2"/>
<accession>A0A1R3HLV2</accession>
<dbReference type="EMBL" id="AWWV01011657">
    <property type="protein sequence ID" value="OMO71273.1"/>
    <property type="molecule type" value="Genomic_DNA"/>
</dbReference>
<gene>
    <name evidence="2" type="ORF">CCACVL1_18322</name>
</gene>
<reference evidence="2 3" key="1">
    <citation type="submission" date="2013-09" db="EMBL/GenBank/DDBJ databases">
        <title>Corchorus capsularis genome sequencing.</title>
        <authorList>
            <person name="Alam M."/>
            <person name="Haque M.S."/>
            <person name="Islam M.S."/>
            <person name="Emdad E.M."/>
            <person name="Islam M.M."/>
            <person name="Ahmed B."/>
            <person name="Halim A."/>
            <person name="Hossen Q.M.M."/>
            <person name="Hossain M.Z."/>
            <person name="Ahmed R."/>
            <person name="Khan M.M."/>
            <person name="Islam R."/>
            <person name="Rashid M.M."/>
            <person name="Khan S.A."/>
            <person name="Rahman M.S."/>
            <person name="Alam M."/>
        </authorList>
    </citation>
    <scope>NUCLEOTIDE SEQUENCE [LARGE SCALE GENOMIC DNA]</scope>
    <source>
        <strain evidence="3">cv. CVL-1</strain>
        <tissue evidence="2">Whole seedling</tissue>
    </source>
</reference>
<evidence type="ECO:0000313" key="3">
    <source>
        <dbReference type="Proteomes" id="UP000188268"/>
    </source>
</evidence>